<protein>
    <submittedName>
        <fullName evidence="2">DUF2911 domain-containing protein</fullName>
    </submittedName>
</protein>
<sequence>MKKLLLLFMAFATTNMVSAQVETPAPSPSAKLEQKVGLTDITIEYSRPGVKGRTIFGELEPWGTIWRTGANKNTTITFSDDVTFAGTDVKAGTYAIYTRLNSATDWDVMLYSDTNNWGTPQNWDDSKVVASAKVEVEEIPFNVETFAIDINNIKNDSAILELIWEKSYAAVPFSVPTDTKVSESIKAVMGGPSAQDYFASASYYYEEGKDIEKAVKWIDKAVEMTSKKPRFWFIHQQALIHAKAGNKKGAIEAAKASLELAKKQNYAPYIKKNEDVLKEWGAL</sequence>
<feature type="signal peptide" evidence="1">
    <location>
        <begin position="1"/>
        <end position="19"/>
    </location>
</feature>
<dbReference type="SUPFAM" id="SSF81901">
    <property type="entry name" value="HCP-like"/>
    <property type="match status" value="1"/>
</dbReference>
<dbReference type="InterPro" id="IPR021314">
    <property type="entry name" value="DUF2911"/>
</dbReference>
<evidence type="ECO:0000313" key="3">
    <source>
        <dbReference type="Proteomes" id="UP000295814"/>
    </source>
</evidence>
<proteinExistence type="predicted"/>
<dbReference type="AlphaFoldDB" id="A0A562YC95"/>
<name>A0A562YC95_9FLAO</name>
<dbReference type="Pfam" id="PF11138">
    <property type="entry name" value="DUF2911"/>
    <property type="match status" value="1"/>
</dbReference>
<evidence type="ECO:0000313" key="2">
    <source>
        <dbReference type="EMBL" id="TWO31701.1"/>
    </source>
</evidence>
<feature type="chain" id="PRO_5022893768" evidence="1">
    <location>
        <begin position="20"/>
        <end position="283"/>
    </location>
</feature>
<dbReference type="OrthoDB" id="187854at2"/>
<evidence type="ECO:0000256" key="1">
    <source>
        <dbReference type="SAM" id="SignalP"/>
    </source>
</evidence>
<keyword evidence="1" id="KW-0732">Signal</keyword>
<accession>A0A562YC95</accession>
<gene>
    <name evidence="2" type="ORF">E1J38_012425</name>
</gene>
<organism evidence="2 3">
    <name type="scientific">Seonamhaeicola sediminis</name>
    <dbReference type="NCBI Taxonomy" id="2528206"/>
    <lineage>
        <taxon>Bacteria</taxon>
        <taxon>Pseudomonadati</taxon>
        <taxon>Bacteroidota</taxon>
        <taxon>Flavobacteriia</taxon>
        <taxon>Flavobacteriales</taxon>
        <taxon>Flavobacteriaceae</taxon>
    </lineage>
</organism>
<dbReference type="EMBL" id="SMZJ02000008">
    <property type="protein sequence ID" value="TWO31701.1"/>
    <property type="molecule type" value="Genomic_DNA"/>
</dbReference>
<dbReference type="RefSeq" id="WP_133357190.1">
    <property type="nucleotide sequence ID" value="NZ_SMZJ02000008.1"/>
</dbReference>
<comment type="caution">
    <text evidence="2">The sequence shown here is derived from an EMBL/GenBank/DDBJ whole genome shotgun (WGS) entry which is preliminary data.</text>
</comment>
<reference evidence="2 3" key="1">
    <citation type="submission" date="2019-07" db="EMBL/GenBank/DDBJ databases">
        <title>Seonamhaeicola sp. W255 draft genome.</title>
        <authorList>
            <person name="Zhang X.-Y."/>
            <person name="Zhang R."/>
            <person name="Zhong Y.-L."/>
            <person name="Du Z.-J."/>
        </authorList>
    </citation>
    <scope>NUCLEOTIDE SEQUENCE [LARGE SCALE GENOMIC DNA]</scope>
    <source>
        <strain evidence="2 3">W255</strain>
    </source>
</reference>
<dbReference type="Proteomes" id="UP000295814">
    <property type="component" value="Unassembled WGS sequence"/>
</dbReference>
<dbReference type="Gene3D" id="1.25.40.1040">
    <property type="match status" value="1"/>
</dbReference>
<keyword evidence="3" id="KW-1185">Reference proteome</keyword>